<name>A0A1M4MWB9_9RHOB</name>
<dbReference type="RefSeq" id="WP_072705004.1">
    <property type="nucleotide sequence ID" value="NZ_FMJB01000040.1"/>
</dbReference>
<accession>A0A1M4MWB9</accession>
<protein>
    <recommendedName>
        <fullName evidence="3">BrnA antitoxin of type II toxin-antitoxin system</fullName>
    </recommendedName>
</protein>
<keyword evidence="2" id="KW-1185">Reference proteome</keyword>
<organism evidence="1 2">
    <name type="scientific">Donghicola eburneus</name>
    <dbReference type="NCBI Taxonomy" id="393278"/>
    <lineage>
        <taxon>Bacteria</taxon>
        <taxon>Pseudomonadati</taxon>
        <taxon>Pseudomonadota</taxon>
        <taxon>Alphaproteobacteria</taxon>
        <taxon>Rhodobacterales</taxon>
        <taxon>Roseobacteraceae</taxon>
        <taxon>Donghicola</taxon>
    </lineage>
</organism>
<evidence type="ECO:0000313" key="1">
    <source>
        <dbReference type="EMBL" id="SCM66841.1"/>
    </source>
</evidence>
<evidence type="ECO:0008006" key="3">
    <source>
        <dbReference type="Google" id="ProtNLM"/>
    </source>
</evidence>
<evidence type="ECO:0000313" key="2">
    <source>
        <dbReference type="Proteomes" id="UP000184085"/>
    </source>
</evidence>
<dbReference type="Proteomes" id="UP000184085">
    <property type="component" value="Unassembled WGS sequence"/>
</dbReference>
<gene>
    <name evidence="1" type="ORF">KARMA_1023</name>
</gene>
<dbReference type="AlphaFoldDB" id="A0A1M4MWB9"/>
<dbReference type="EMBL" id="FMJB01000040">
    <property type="protein sequence ID" value="SCM66841.1"/>
    <property type="molecule type" value="Genomic_DNA"/>
</dbReference>
<sequence length="149" mass="17603">MLIPEIKTPKQREHFGYLMDVLARLEWDLHQPIINDKRIPSDWRDMLNRRGAGRKKKVTLWVEKDVVRFFKKQGNGYTTRMNDVLVAFMLSKLSGLIHSRDTTEEFLESDIQRKDEMRPQFGDYDRAEADFDERCRIGTAAWRAKKGEG</sequence>
<proteinExistence type="predicted"/>
<dbReference type="Pfam" id="PF14384">
    <property type="entry name" value="BrnA_antitoxin"/>
    <property type="match status" value="1"/>
</dbReference>
<dbReference type="InterPro" id="IPR025528">
    <property type="entry name" value="BrnA_antitoxin"/>
</dbReference>
<reference evidence="2" key="1">
    <citation type="submission" date="2016-09" db="EMBL/GenBank/DDBJ databases">
        <authorList>
            <person name="Wibberg D."/>
        </authorList>
    </citation>
    <scope>NUCLEOTIDE SEQUENCE [LARGE SCALE GENOMIC DNA]</scope>
</reference>